<dbReference type="RefSeq" id="WP_354446233.1">
    <property type="nucleotide sequence ID" value="NZ_JBEPSH010000007.1"/>
</dbReference>
<proteinExistence type="predicted"/>
<dbReference type="Pfam" id="PF00378">
    <property type="entry name" value="ECH_1"/>
    <property type="match status" value="1"/>
</dbReference>
<dbReference type="CDD" id="cd06558">
    <property type="entry name" value="crotonase-like"/>
    <property type="match status" value="1"/>
</dbReference>
<dbReference type="GO" id="GO:0004300">
    <property type="term" value="F:enoyl-CoA hydratase activity"/>
    <property type="evidence" value="ECO:0007669"/>
    <property type="project" value="UniProtKB-EC"/>
</dbReference>
<protein>
    <submittedName>
        <fullName evidence="2">Enoyl-CoA hydratase</fullName>
        <ecNumber evidence="2">4.2.1.17</ecNumber>
    </submittedName>
</protein>
<keyword evidence="2" id="KW-0456">Lyase</keyword>
<organism evidence="2 3">
    <name type="scientific">Ottowia thiooxydans</name>
    <dbReference type="NCBI Taxonomy" id="219182"/>
    <lineage>
        <taxon>Bacteria</taxon>
        <taxon>Pseudomonadati</taxon>
        <taxon>Pseudomonadota</taxon>
        <taxon>Betaproteobacteria</taxon>
        <taxon>Burkholderiales</taxon>
        <taxon>Comamonadaceae</taxon>
        <taxon>Ottowia</taxon>
    </lineage>
</organism>
<dbReference type="PANTHER" id="PTHR11941:SF54">
    <property type="entry name" value="ENOYL-COA HYDRATASE, MITOCHONDRIAL"/>
    <property type="match status" value="1"/>
</dbReference>
<accession>A0ABV2QCI1</accession>
<dbReference type="Gene3D" id="3.90.226.10">
    <property type="entry name" value="2-enoyl-CoA Hydratase, Chain A, domain 1"/>
    <property type="match status" value="1"/>
</dbReference>
<feature type="region of interest" description="Disordered" evidence="1">
    <location>
        <begin position="249"/>
        <end position="270"/>
    </location>
</feature>
<evidence type="ECO:0000313" key="2">
    <source>
        <dbReference type="EMBL" id="MET4578747.1"/>
    </source>
</evidence>
<sequence>MSKPDFQAIQVTTTGSIATLRLARPDNRNALNLQMCHEIVAACEALEADDNVRVILLRGEGVAFCAGADLKERQTMSGAETLARRVDGFTAYASLERLSKPVIAVVHGPAYGSGCEIAGACDFILASTEAVFCYPEVGWGTIGATQRLPRIVGPRIAKELLFSGRKVAAQEALELGLVNHVYPVGELDARVQELAERIAKANPLTVALTKRSIDTGLETTREGAMAQELLAIQENLRHSDWKKAISGFGSSASDASGTTAASTSGAQGAA</sequence>
<dbReference type="EC" id="4.2.1.17" evidence="2"/>
<dbReference type="InterPro" id="IPR001753">
    <property type="entry name" value="Enoyl-CoA_hydra/iso"/>
</dbReference>
<keyword evidence="3" id="KW-1185">Reference proteome</keyword>
<reference evidence="2 3" key="1">
    <citation type="submission" date="2024-06" db="EMBL/GenBank/DDBJ databases">
        <title>Sorghum-associated microbial communities from plants grown in Nebraska, USA.</title>
        <authorList>
            <person name="Schachtman D."/>
        </authorList>
    </citation>
    <scope>NUCLEOTIDE SEQUENCE [LARGE SCALE GENOMIC DNA]</scope>
    <source>
        <strain evidence="2 3">2709</strain>
    </source>
</reference>
<evidence type="ECO:0000256" key="1">
    <source>
        <dbReference type="SAM" id="MobiDB-lite"/>
    </source>
</evidence>
<name>A0ABV2QCI1_9BURK</name>
<dbReference type="PANTHER" id="PTHR11941">
    <property type="entry name" value="ENOYL-COA HYDRATASE-RELATED"/>
    <property type="match status" value="1"/>
</dbReference>
<dbReference type="InterPro" id="IPR029045">
    <property type="entry name" value="ClpP/crotonase-like_dom_sf"/>
</dbReference>
<dbReference type="Proteomes" id="UP001549320">
    <property type="component" value="Unassembled WGS sequence"/>
</dbReference>
<comment type="caution">
    <text evidence="2">The sequence shown here is derived from an EMBL/GenBank/DDBJ whole genome shotgun (WGS) entry which is preliminary data.</text>
</comment>
<evidence type="ECO:0000313" key="3">
    <source>
        <dbReference type="Proteomes" id="UP001549320"/>
    </source>
</evidence>
<dbReference type="EMBL" id="JBEPSH010000007">
    <property type="protein sequence ID" value="MET4578747.1"/>
    <property type="molecule type" value="Genomic_DNA"/>
</dbReference>
<gene>
    <name evidence="2" type="ORF">ABIE13_003863</name>
</gene>
<dbReference type="SUPFAM" id="SSF52096">
    <property type="entry name" value="ClpP/crotonase"/>
    <property type="match status" value="1"/>
</dbReference>